<gene>
    <name evidence="6 9" type="primary">infA</name>
</gene>
<comment type="subunit">
    <text evidence="3 6">Component of the 30S ribosomal translation pre-initiation complex which assembles on the 30S ribosome in the order IF-2 and IF-3, IF-1 and N-formylmethionyl-tRNA(fMet); mRNA recruitment can occur at any time during PIC assembly.</text>
</comment>
<dbReference type="GO" id="GO:0005829">
    <property type="term" value="C:cytosol"/>
    <property type="evidence" value="ECO:0007669"/>
    <property type="project" value="TreeGrafter"/>
</dbReference>
<evidence type="ECO:0000256" key="7">
    <source>
        <dbReference type="SAM" id="MobiDB-lite"/>
    </source>
</evidence>
<reference evidence="9" key="1">
    <citation type="submission" date="2017-02" db="EMBL/GenBank/DDBJ databases">
        <title>Plastome-wide rearrangements and gene losses in carnivorous Droseraceae.</title>
        <authorList>
            <person name="Nevill P.G."/>
            <person name="Howell K.A."/>
            <person name="Cross A.T."/>
            <person name="Williams A.V."/>
            <person name="Zhong X."/>
            <person name="Tonti-Filippini J."/>
            <person name="Boykin L.M."/>
            <person name="Dixon K.W."/>
            <person name="Small I.D."/>
        </authorList>
    </citation>
    <scope>NUCLEOTIDE SEQUENCE</scope>
</reference>
<accession>A0A1Z2RR88</accession>
<comment type="similarity">
    <text evidence="2 6">Belongs to the IF-1 family.</text>
</comment>
<proteinExistence type="inferred from homology"/>
<dbReference type="Gene3D" id="2.40.50.140">
    <property type="entry name" value="Nucleic acid-binding proteins"/>
    <property type="match status" value="1"/>
</dbReference>
<dbReference type="NCBIfam" id="TIGR00008">
    <property type="entry name" value="infA"/>
    <property type="match status" value="1"/>
</dbReference>
<feature type="compositionally biased region" description="Basic and acidic residues" evidence="7">
    <location>
        <begin position="77"/>
        <end position="102"/>
    </location>
</feature>
<dbReference type="AlphaFoldDB" id="A0A1Z2RR88"/>
<sequence length="102" mass="11745">MTEKKKIHEGLVTEALSNGMFRVRLENDAFVLGYISGRIRLNLIQILPGDRVQIEISDYDSTKGRIIHRLSNKKSKNKESNNEELDNKESNNEELDNKESNN</sequence>
<dbReference type="PANTHER" id="PTHR33370">
    <property type="entry name" value="TRANSLATION INITIATION FACTOR IF-1, CHLOROPLASTIC"/>
    <property type="match status" value="1"/>
</dbReference>
<dbReference type="Pfam" id="PF01176">
    <property type="entry name" value="eIF-1a"/>
    <property type="match status" value="1"/>
</dbReference>
<keyword evidence="6" id="KW-0694">RNA-binding</keyword>
<keyword evidence="6" id="KW-0699">rRNA-binding</keyword>
<name>A0A1Z2RR88_DIOMU</name>
<evidence type="ECO:0000256" key="1">
    <source>
        <dbReference type="ARBA" id="ARBA00003935"/>
    </source>
</evidence>
<dbReference type="EMBL" id="MK397918">
    <property type="protein sequence ID" value="QBC71759.1"/>
    <property type="molecule type" value="Genomic_DNA"/>
</dbReference>
<organism evidence="9">
    <name type="scientific">Dionaea muscipula</name>
    <name type="common">Venus flytrap</name>
    <dbReference type="NCBI Taxonomy" id="4362"/>
    <lineage>
        <taxon>Eukaryota</taxon>
        <taxon>Viridiplantae</taxon>
        <taxon>Streptophyta</taxon>
        <taxon>Embryophyta</taxon>
        <taxon>Tracheophyta</taxon>
        <taxon>Spermatophyta</taxon>
        <taxon>Magnoliopsida</taxon>
        <taxon>eudicotyledons</taxon>
        <taxon>Gunneridae</taxon>
        <taxon>Pentapetalae</taxon>
        <taxon>Caryophyllales</taxon>
        <taxon>Droseraceae</taxon>
        <taxon>Dionaea</taxon>
    </lineage>
</organism>
<dbReference type="GO" id="GO:0019843">
    <property type="term" value="F:rRNA binding"/>
    <property type="evidence" value="ECO:0007669"/>
    <property type="project" value="UniProtKB-UniRule"/>
</dbReference>
<evidence type="ECO:0000256" key="4">
    <source>
        <dbReference type="ARBA" id="ARBA00022540"/>
    </source>
</evidence>
<dbReference type="InterPro" id="IPR006196">
    <property type="entry name" value="RNA-binding_domain_S1_IF1"/>
</dbReference>
<evidence type="ECO:0000313" key="9">
    <source>
        <dbReference type="EMBL" id="ASA46372.1"/>
    </source>
</evidence>
<feature type="domain" description="S1-like" evidence="8">
    <location>
        <begin position="1"/>
        <end position="71"/>
    </location>
</feature>
<evidence type="ECO:0000256" key="5">
    <source>
        <dbReference type="ARBA" id="ARBA00022917"/>
    </source>
</evidence>
<comment type="subcellular location">
    <subcellularLocation>
        <location evidence="6">Cytoplasm</location>
    </subcellularLocation>
</comment>
<feature type="region of interest" description="Disordered" evidence="7">
    <location>
        <begin position="70"/>
        <end position="102"/>
    </location>
</feature>
<keyword evidence="9" id="KW-0934">Plastid</keyword>
<dbReference type="GeneID" id="33373540"/>
<dbReference type="PANTHER" id="PTHR33370:SF1">
    <property type="entry name" value="TRANSLATION INITIATION FACTOR IF-1, CHLOROPLASTIC"/>
    <property type="match status" value="1"/>
</dbReference>
<comment type="function">
    <text evidence="1 6">One of the essential components for the initiation of protein synthesis. Stabilizes the binding of IF-2 and IF-3 on the 30S subunit to which N-formylmethionyl-tRNA(fMet) subsequently binds. Helps modulate mRNA selection, yielding the 30S pre-initiation complex (PIC). Upon addition of the 50S ribosomal subunit IF-1, IF-2 and IF-3 are released leaving the mature 70S translation initiation complex.</text>
</comment>
<dbReference type="InterPro" id="IPR004368">
    <property type="entry name" value="TIF_IF1"/>
</dbReference>
<evidence type="ECO:0000256" key="2">
    <source>
        <dbReference type="ARBA" id="ARBA00010939"/>
    </source>
</evidence>
<dbReference type="RefSeq" id="YP_009407406.1">
    <property type="nucleotide sequence ID" value="NC_035417.1"/>
</dbReference>
<dbReference type="GO" id="GO:0043022">
    <property type="term" value="F:ribosome binding"/>
    <property type="evidence" value="ECO:0007669"/>
    <property type="project" value="UniProtKB-UniRule"/>
</dbReference>
<keyword evidence="6" id="KW-0963">Cytoplasm</keyword>
<dbReference type="SUPFAM" id="SSF50249">
    <property type="entry name" value="Nucleic acid-binding proteins"/>
    <property type="match status" value="1"/>
</dbReference>
<geneLocation type="plastid" evidence="9"/>
<keyword evidence="4 6" id="KW-0396">Initiation factor</keyword>
<keyword evidence="9" id="KW-0150">Chloroplast</keyword>
<dbReference type="InterPro" id="IPR012340">
    <property type="entry name" value="NA-bd_OB-fold"/>
</dbReference>
<reference evidence="10" key="2">
    <citation type="journal article" date="2019" name="Mol. Phylogenet. Evol.">
        <title>Plastid phylogenomic insights into the evolution of Caryophyllales.</title>
        <authorList>
            <person name="Yao G."/>
            <person name="Jin J.J."/>
            <person name="Li H.T."/>
            <person name="Yang J.B."/>
            <person name="Shiva Mandala V."/>
            <person name="Croley M."/>
            <person name="Mostow R."/>
            <person name="Douglas N.A."/>
            <person name="Chase M.W."/>
            <person name="Christenhusz M.J."/>
            <person name="Soltis D.E."/>
            <person name="Soltis P.S."/>
            <person name="Smith S.A."/>
            <person name="Brockington S.F."/>
            <person name="Moore M.J."/>
            <person name="Yi T.S."/>
            <person name="Li D.Z."/>
        </authorList>
    </citation>
    <scope>NUCLEOTIDE SEQUENCE</scope>
</reference>
<evidence type="ECO:0000259" key="8">
    <source>
        <dbReference type="PROSITE" id="PS50832"/>
    </source>
</evidence>
<protein>
    <recommendedName>
        <fullName evidence="6">Translation initiation factor IF-1</fullName>
    </recommendedName>
</protein>
<evidence type="ECO:0000256" key="3">
    <source>
        <dbReference type="ARBA" id="ARBA00011599"/>
    </source>
</evidence>
<keyword evidence="5 6" id="KW-0648">Protein biosynthesis</keyword>
<evidence type="ECO:0000313" key="10">
    <source>
        <dbReference type="EMBL" id="QBC71759.1"/>
    </source>
</evidence>
<dbReference type="HAMAP" id="MF_00075">
    <property type="entry name" value="IF_1"/>
    <property type="match status" value="1"/>
</dbReference>
<dbReference type="PROSITE" id="PS50832">
    <property type="entry name" value="S1_IF1_TYPE"/>
    <property type="match status" value="1"/>
</dbReference>
<evidence type="ECO:0000256" key="6">
    <source>
        <dbReference type="HAMAP-Rule" id="MF_00075"/>
    </source>
</evidence>
<dbReference type="FunFam" id="2.40.50.140:FF:000002">
    <property type="entry name" value="Translation initiation factor IF-1"/>
    <property type="match status" value="1"/>
</dbReference>
<dbReference type="EMBL" id="KY679201">
    <property type="protein sequence ID" value="ASA46372.1"/>
    <property type="molecule type" value="Genomic_DNA"/>
</dbReference>
<dbReference type="GO" id="GO:0003743">
    <property type="term" value="F:translation initiation factor activity"/>
    <property type="evidence" value="ECO:0007669"/>
    <property type="project" value="UniProtKB-UniRule"/>
</dbReference>
<dbReference type="CDD" id="cd04451">
    <property type="entry name" value="S1_IF1"/>
    <property type="match status" value="1"/>
</dbReference>